<organism evidence="7 8">
    <name type="scientific">Streptomyces populi</name>
    <dbReference type="NCBI Taxonomy" id="2058924"/>
    <lineage>
        <taxon>Bacteria</taxon>
        <taxon>Bacillati</taxon>
        <taxon>Actinomycetota</taxon>
        <taxon>Actinomycetes</taxon>
        <taxon>Kitasatosporales</taxon>
        <taxon>Streptomycetaceae</taxon>
        <taxon>Streptomyces</taxon>
    </lineage>
</organism>
<dbReference type="GO" id="GO:0035516">
    <property type="term" value="F:broad specificity oxidative DNA demethylase activity"/>
    <property type="evidence" value="ECO:0007669"/>
    <property type="project" value="TreeGrafter"/>
</dbReference>
<name>A0A2I0SKG5_9ACTN</name>
<evidence type="ECO:0000256" key="5">
    <source>
        <dbReference type="PIRSR" id="PIRSR604574-2"/>
    </source>
</evidence>
<dbReference type="OrthoDB" id="9796932at2"/>
<dbReference type="Gene3D" id="2.60.120.590">
    <property type="entry name" value="Alpha-ketoglutarate-dependent dioxygenase AlkB-like"/>
    <property type="match status" value="1"/>
</dbReference>
<dbReference type="GO" id="GO:0005737">
    <property type="term" value="C:cytoplasm"/>
    <property type="evidence" value="ECO:0007669"/>
    <property type="project" value="TreeGrafter"/>
</dbReference>
<keyword evidence="4 5" id="KW-0408">Iron</keyword>
<dbReference type="PROSITE" id="PS51471">
    <property type="entry name" value="FE2OG_OXY"/>
    <property type="match status" value="1"/>
</dbReference>
<comment type="cofactor">
    <cofactor evidence="5">
        <name>Fe(2+)</name>
        <dbReference type="ChEBI" id="CHEBI:29033"/>
    </cofactor>
    <text evidence="5">Binds 1 Fe(2+) ion per subunit.</text>
</comment>
<evidence type="ECO:0000313" key="7">
    <source>
        <dbReference type="EMBL" id="PKT70438.1"/>
    </source>
</evidence>
<evidence type="ECO:0000313" key="8">
    <source>
        <dbReference type="Proteomes" id="UP000236178"/>
    </source>
</evidence>
<reference evidence="7 8" key="1">
    <citation type="submission" date="2017-12" db="EMBL/GenBank/DDBJ databases">
        <title>Streptomyces populusis sp. nov., a novel endophytic actinobacterium isolated from stems of Populus adenopoda Maxim.</title>
        <authorList>
            <person name="Wang Z."/>
        </authorList>
    </citation>
    <scope>NUCLEOTIDE SEQUENCE [LARGE SCALE GENOMIC DNA]</scope>
    <source>
        <strain evidence="7 8">A249</strain>
    </source>
</reference>
<dbReference type="PANTHER" id="PTHR16557:SF2">
    <property type="entry name" value="NUCLEIC ACID DIOXYGENASE ALKBH1"/>
    <property type="match status" value="1"/>
</dbReference>
<dbReference type="EMBL" id="PJOS01000051">
    <property type="protein sequence ID" value="PKT70438.1"/>
    <property type="molecule type" value="Genomic_DNA"/>
</dbReference>
<evidence type="ECO:0000256" key="1">
    <source>
        <dbReference type="ARBA" id="ARBA00022723"/>
    </source>
</evidence>
<accession>A0A2I0SKG5</accession>
<dbReference type="SUPFAM" id="SSF51197">
    <property type="entry name" value="Clavaminate synthase-like"/>
    <property type="match status" value="1"/>
</dbReference>
<dbReference type="InterPro" id="IPR037151">
    <property type="entry name" value="AlkB-like_sf"/>
</dbReference>
<feature type="binding site" evidence="5">
    <location>
        <position position="133"/>
    </location>
    <ligand>
        <name>Fe cation</name>
        <dbReference type="ChEBI" id="CHEBI:24875"/>
        <note>catalytic</note>
    </ligand>
</feature>
<keyword evidence="1 5" id="KW-0479">Metal-binding</keyword>
<sequence length="229" mass="25129">MFGRPPLVPRSGAVLLPRWLGIEQQRQLLHACREWARGAAGLHRPSMPDGTPMRVRSVCLGWHYSLRHGYTRTTVGADGTPVKPLPGWLADLARRAVVEAAELDDEVCGRPRDHKADAAIVNFYDDEARLGMHQDRAEESGAPVVSLSLGNSCVFRFGNNETRTRPWQDLILHSGDLFVFGGPGRMAYHSVVRTLPGTAPAELGIRGGRVSVTVRETGLTPNLPAQRSR</sequence>
<evidence type="ECO:0000256" key="3">
    <source>
        <dbReference type="ARBA" id="ARBA00023002"/>
    </source>
</evidence>
<keyword evidence="2 7" id="KW-0223">Dioxygenase</keyword>
<dbReference type="Pfam" id="PF13532">
    <property type="entry name" value="2OG-FeII_Oxy_2"/>
    <property type="match status" value="1"/>
</dbReference>
<dbReference type="GO" id="GO:0008198">
    <property type="term" value="F:ferrous iron binding"/>
    <property type="evidence" value="ECO:0007669"/>
    <property type="project" value="TreeGrafter"/>
</dbReference>
<dbReference type="PANTHER" id="PTHR16557">
    <property type="entry name" value="ALKYLATED DNA REPAIR PROTEIN ALKB-RELATED"/>
    <property type="match status" value="1"/>
</dbReference>
<keyword evidence="3" id="KW-0560">Oxidoreductase</keyword>
<proteinExistence type="predicted"/>
<keyword evidence="8" id="KW-1185">Reference proteome</keyword>
<feature type="binding site" evidence="5">
    <location>
        <position position="135"/>
    </location>
    <ligand>
        <name>Fe cation</name>
        <dbReference type="ChEBI" id="CHEBI:24875"/>
        <note>catalytic</note>
    </ligand>
</feature>
<dbReference type="GO" id="GO:0035513">
    <property type="term" value="P:oxidative RNA demethylation"/>
    <property type="evidence" value="ECO:0007669"/>
    <property type="project" value="TreeGrafter"/>
</dbReference>
<dbReference type="GO" id="GO:0035515">
    <property type="term" value="F:oxidative RNA demethylase activity"/>
    <property type="evidence" value="ECO:0007669"/>
    <property type="project" value="TreeGrafter"/>
</dbReference>
<feature type="binding site" evidence="5">
    <location>
        <position position="189"/>
    </location>
    <ligand>
        <name>Fe cation</name>
        <dbReference type="ChEBI" id="CHEBI:24875"/>
        <note>catalytic</note>
    </ligand>
</feature>
<dbReference type="Proteomes" id="UP000236178">
    <property type="component" value="Unassembled WGS sequence"/>
</dbReference>
<evidence type="ECO:0000259" key="6">
    <source>
        <dbReference type="PROSITE" id="PS51471"/>
    </source>
</evidence>
<dbReference type="InterPro" id="IPR004574">
    <property type="entry name" value="Alkb"/>
</dbReference>
<dbReference type="InterPro" id="IPR005123">
    <property type="entry name" value="Oxoglu/Fe-dep_dioxygenase_dom"/>
</dbReference>
<evidence type="ECO:0000256" key="2">
    <source>
        <dbReference type="ARBA" id="ARBA00022964"/>
    </source>
</evidence>
<dbReference type="AlphaFoldDB" id="A0A2I0SKG5"/>
<protein>
    <submittedName>
        <fullName evidence="7">Alpha-ketoglutarate-dependent dioxygenase AlkB</fullName>
    </submittedName>
</protein>
<dbReference type="InterPro" id="IPR027450">
    <property type="entry name" value="AlkB-like"/>
</dbReference>
<feature type="domain" description="Fe2OG dioxygenase" evidence="6">
    <location>
        <begin position="115"/>
        <end position="218"/>
    </location>
</feature>
<evidence type="ECO:0000256" key="4">
    <source>
        <dbReference type="ARBA" id="ARBA00023004"/>
    </source>
</evidence>
<comment type="caution">
    <text evidence="7">The sequence shown here is derived from an EMBL/GenBank/DDBJ whole genome shotgun (WGS) entry which is preliminary data.</text>
</comment>
<gene>
    <name evidence="7" type="ORF">CW362_24480</name>
</gene>